<gene>
    <name evidence="2" type="ORF">V4D30_06295</name>
</gene>
<dbReference type="SUPFAM" id="SSF81301">
    <property type="entry name" value="Nucleotidyltransferase"/>
    <property type="match status" value="1"/>
</dbReference>
<sequence>MRLSEEVLKAIKTLAKKYFGENCEVRMFGSRVDDTQKGGDIDIYISTEMKDGIIEAKASFLAELKRKIGEQKIDILVENMHKPEENSIYEIARTCGIKI</sequence>
<proteinExistence type="predicted"/>
<dbReference type="InterPro" id="IPR043519">
    <property type="entry name" value="NT_sf"/>
</dbReference>
<dbReference type="EMBL" id="CP144373">
    <property type="protein sequence ID" value="XCH45944.1"/>
    <property type="molecule type" value="Genomic_DNA"/>
</dbReference>
<evidence type="ECO:0000259" key="1">
    <source>
        <dbReference type="Pfam" id="PF01909"/>
    </source>
</evidence>
<dbReference type="InterPro" id="IPR002934">
    <property type="entry name" value="Polymerase_NTP_transf_dom"/>
</dbReference>
<feature type="domain" description="Polymerase nucleotidyl transferase" evidence="1">
    <location>
        <begin position="8"/>
        <end position="79"/>
    </location>
</feature>
<dbReference type="AlphaFoldDB" id="A0AAU8GTT7"/>
<name>A0AAU8GTT7_9BACT</name>
<evidence type="ECO:0000313" key="2">
    <source>
        <dbReference type="EMBL" id="XCH45944.1"/>
    </source>
</evidence>
<dbReference type="KEGG" id="taut:V4D30_06295"/>
<accession>A0AAU8GTT7</accession>
<reference evidence="2" key="1">
    <citation type="submission" date="2024-01" db="EMBL/GenBank/DDBJ databases">
        <title>The first autotrophic representatives of the genus Thermodesulfovibrio.</title>
        <authorList>
            <person name="Maltseva A.I."/>
            <person name="Elcheninov A.G."/>
            <person name="Kublanov I.V."/>
            <person name="Lebedinsky A.V."/>
            <person name="Frolov E.N."/>
        </authorList>
    </citation>
    <scope>NUCLEOTIDE SEQUENCE</scope>
    <source>
        <strain evidence="2">3907-1M</strain>
    </source>
</reference>
<dbReference type="Gene3D" id="3.30.460.10">
    <property type="entry name" value="Beta Polymerase, domain 2"/>
    <property type="match status" value="1"/>
</dbReference>
<dbReference type="RefSeq" id="WP_353683485.1">
    <property type="nucleotide sequence ID" value="NZ_CP144373.1"/>
</dbReference>
<organism evidence="2">
    <name type="scientific">Thermodesulfovibrio autotrophicus</name>
    <dbReference type="NCBI Taxonomy" id="3118333"/>
    <lineage>
        <taxon>Bacteria</taxon>
        <taxon>Pseudomonadati</taxon>
        <taxon>Nitrospirota</taxon>
        <taxon>Thermodesulfovibrionia</taxon>
        <taxon>Thermodesulfovibrionales</taxon>
        <taxon>Thermodesulfovibrionaceae</taxon>
        <taxon>Thermodesulfovibrio</taxon>
    </lineage>
</organism>
<dbReference type="GO" id="GO:0016779">
    <property type="term" value="F:nucleotidyltransferase activity"/>
    <property type="evidence" value="ECO:0007669"/>
    <property type="project" value="InterPro"/>
</dbReference>
<protein>
    <submittedName>
        <fullName evidence="2">Nucleotidyltransferase domain-containing protein</fullName>
    </submittedName>
</protein>
<dbReference type="Pfam" id="PF01909">
    <property type="entry name" value="NTP_transf_2"/>
    <property type="match status" value="1"/>
</dbReference>